<dbReference type="InterPro" id="IPR008969">
    <property type="entry name" value="CarboxyPept-like_regulatory"/>
</dbReference>
<dbReference type="InterPro" id="IPR023997">
    <property type="entry name" value="TonB-dep_OMP_SusC/RagA_CS"/>
</dbReference>
<evidence type="ECO:0000256" key="2">
    <source>
        <dbReference type="ARBA" id="ARBA00022448"/>
    </source>
</evidence>
<dbReference type="RefSeq" id="WP_013921652.1">
    <property type="nucleotide sequence ID" value="NC_015693.1"/>
</dbReference>
<dbReference type="InterPro" id="IPR039426">
    <property type="entry name" value="TonB-dep_rcpt-like"/>
</dbReference>
<evidence type="ECO:0000256" key="4">
    <source>
        <dbReference type="ARBA" id="ARBA00022692"/>
    </source>
</evidence>
<dbReference type="InterPro" id="IPR012910">
    <property type="entry name" value="Plug_dom"/>
</dbReference>
<evidence type="ECO:0000313" key="11">
    <source>
        <dbReference type="Proteomes" id="UP000000493"/>
    </source>
</evidence>
<protein>
    <submittedName>
        <fullName evidence="10">TonB-dependent receptor plug</fullName>
    </submittedName>
</protein>
<dbReference type="NCBIfam" id="TIGR04056">
    <property type="entry name" value="OMP_RagA_SusC"/>
    <property type="match status" value="1"/>
</dbReference>
<feature type="signal peptide" evidence="8">
    <location>
        <begin position="1"/>
        <end position="23"/>
    </location>
</feature>
<dbReference type="PROSITE" id="PS52016">
    <property type="entry name" value="TONB_DEPENDENT_REC_3"/>
    <property type="match status" value="1"/>
</dbReference>
<feature type="domain" description="TonB-dependent receptor plug" evidence="9">
    <location>
        <begin position="117"/>
        <end position="225"/>
    </location>
</feature>
<dbReference type="EMBL" id="CP002860">
    <property type="protein sequence ID" value="AEI51981.1"/>
    <property type="molecule type" value="Genomic_DNA"/>
</dbReference>
<dbReference type="GO" id="GO:0009279">
    <property type="term" value="C:cell outer membrane"/>
    <property type="evidence" value="ECO:0007669"/>
    <property type="project" value="UniProtKB-SubCell"/>
</dbReference>
<keyword evidence="6 7" id="KW-0998">Cell outer membrane</keyword>
<gene>
    <name evidence="10" type="ordered locus">Runsl_5692</name>
</gene>
<feature type="chain" id="PRO_5030912320" evidence="8">
    <location>
        <begin position="24"/>
        <end position="995"/>
    </location>
</feature>
<dbReference type="KEGG" id="rsi:Runsl_5692"/>
<dbReference type="Gene3D" id="2.170.130.10">
    <property type="entry name" value="TonB-dependent receptor, plug domain"/>
    <property type="match status" value="1"/>
</dbReference>
<organism evidence="10 11">
    <name type="scientific">Runella slithyformis (strain ATCC 29530 / DSM 19594 / LMG 11500 / NCIMB 11436 / LSU 4)</name>
    <dbReference type="NCBI Taxonomy" id="761193"/>
    <lineage>
        <taxon>Bacteria</taxon>
        <taxon>Pseudomonadati</taxon>
        <taxon>Bacteroidota</taxon>
        <taxon>Cytophagia</taxon>
        <taxon>Cytophagales</taxon>
        <taxon>Spirosomataceae</taxon>
        <taxon>Runella</taxon>
    </lineage>
</organism>
<dbReference type="InterPro" id="IPR036942">
    <property type="entry name" value="Beta-barrel_TonB_sf"/>
</dbReference>
<dbReference type="Proteomes" id="UP000000493">
    <property type="component" value="Plasmid pRUNSL01"/>
</dbReference>
<evidence type="ECO:0000256" key="6">
    <source>
        <dbReference type="ARBA" id="ARBA00023237"/>
    </source>
</evidence>
<keyword evidence="5 7" id="KW-0472">Membrane</keyword>
<dbReference type="FunFam" id="2.170.130.10:FF:000008">
    <property type="entry name" value="SusC/RagA family TonB-linked outer membrane protein"/>
    <property type="match status" value="1"/>
</dbReference>
<keyword evidence="10" id="KW-0675">Receptor</keyword>
<dbReference type="Gene3D" id="2.60.40.1120">
    <property type="entry name" value="Carboxypeptidase-like, regulatory domain"/>
    <property type="match status" value="1"/>
</dbReference>
<dbReference type="Gene3D" id="2.40.170.20">
    <property type="entry name" value="TonB-dependent receptor, beta-barrel domain"/>
    <property type="match status" value="1"/>
</dbReference>
<keyword evidence="3 7" id="KW-1134">Transmembrane beta strand</keyword>
<dbReference type="AlphaFoldDB" id="A0A7U3ZRE3"/>
<keyword evidence="2 7" id="KW-0813">Transport</keyword>
<evidence type="ECO:0000259" key="9">
    <source>
        <dbReference type="Pfam" id="PF07715"/>
    </source>
</evidence>
<dbReference type="InterPro" id="IPR023996">
    <property type="entry name" value="TonB-dep_OMP_SusC/RagA"/>
</dbReference>
<keyword evidence="11" id="KW-1185">Reference proteome</keyword>
<name>A0A7U3ZRE3_RUNSL</name>
<keyword evidence="8" id="KW-0732">Signal</keyword>
<evidence type="ECO:0000256" key="1">
    <source>
        <dbReference type="ARBA" id="ARBA00004571"/>
    </source>
</evidence>
<comment type="similarity">
    <text evidence="7">Belongs to the TonB-dependent receptor family.</text>
</comment>
<reference evidence="11" key="1">
    <citation type="submission" date="2011-06" db="EMBL/GenBank/DDBJ databases">
        <title>The complete genome of plasmid 1 of Runella slithyformis DSM 19594.</title>
        <authorList>
            <consortium name="US DOE Joint Genome Institute (JGI-PGF)"/>
            <person name="Lucas S."/>
            <person name="Han J."/>
            <person name="Lapidus A."/>
            <person name="Bruce D."/>
            <person name="Goodwin L."/>
            <person name="Pitluck S."/>
            <person name="Peters L."/>
            <person name="Kyrpides N."/>
            <person name="Mavromatis K."/>
            <person name="Ivanova N."/>
            <person name="Ovchinnikova G."/>
            <person name="Zhang X."/>
            <person name="Misra M."/>
            <person name="Detter J.C."/>
            <person name="Tapia R."/>
            <person name="Han C."/>
            <person name="Land M."/>
            <person name="Hauser L."/>
            <person name="Markowitz V."/>
            <person name="Cheng J.-F."/>
            <person name="Hugenholtz P."/>
            <person name="Woyke T."/>
            <person name="Wu D."/>
            <person name="Tindall B."/>
            <person name="Faehrich R."/>
            <person name="Brambilla E."/>
            <person name="Klenk H.-P."/>
            <person name="Eisen J.A."/>
        </authorList>
    </citation>
    <scope>NUCLEOTIDE SEQUENCE [LARGE SCALE GENOMIC DNA]</scope>
    <source>
        <strain evidence="11">ATCC 29530 / DSM 19594 / LMG 11500 / NCIMB 11436 / LSU 4</strain>
        <plasmid evidence="11">pRUNSL01</plasmid>
    </source>
</reference>
<proteinExistence type="inferred from homology"/>
<evidence type="ECO:0000256" key="8">
    <source>
        <dbReference type="SAM" id="SignalP"/>
    </source>
</evidence>
<evidence type="ECO:0000313" key="10">
    <source>
        <dbReference type="EMBL" id="AEI51981.1"/>
    </source>
</evidence>
<comment type="subcellular location">
    <subcellularLocation>
        <location evidence="1 7">Cell outer membrane</location>
        <topology evidence="1 7">Multi-pass membrane protein</topology>
    </subcellularLocation>
</comment>
<evidence type="ECO:0000256" key="7">
    <source>
        <dbReference type="PROSITE-ProRule" id="PRU01360"/>
    </source>
</evidence>
<sequence>MKFKVYAWITGIYFLFSALPTMAQDRSVSGRVMGANDSAPLPGVSILVKGMNAGTTTDANGTFKMPVPTNAVLVFSFVGYTPKEVTVGNQTTLDVSLELDNRQLNEVVVVGYGTVKKSDLTGSLASVKSKEINAFPANNVLQALSGRAPGVQVTQNTGAPGANVSVRIRGTNSVQGSNEPLYVVDGFPTSGSNPTILNNSDIESIEILKDASATAIYGSRGANGVVLITTKQGKAGKTQVDYEGSYSIQTLRKKLDLMNAKEYATFYNMQAVNDKVAPYFTQAQIDGFGEGYDWQDLIFRKAPMQTHNLTVSGGNEKTRFSIGGSIFGQQGIIIGSDYNRYSLRANVTTDVSKKFNLSYGATLTNIQTSRQNNGGGNRGGSLISAAISAPPTLTPYNDDGSYRVLATAYPFISNVITNPLNYVNEQTDDITANRVLANVALTFKPFEGLVIKISGGIENSDDRNDSYTTTNFINSQGSANVSTTQGRSLLSENTVSYTKSFGKHSLSAVAGFTYQDFLNTSLGGSGVGFLSNVTETANLGSANTPGIPSSGYSFATLLSYLGRVNYSYNSKYLATVSFRADGSSRYSEGNKWGYFPSAALAWRVSEEEFLKNSSFISDLKIRASWGQTGSQAISPYATLNNLGAGKTVFDDALYNTFAPGTRLPGNLKWETTEQADFGIDAAFNNNRYRLTLDYYVKNTRDLLNTVQLPIGFGFTSTIQNVGQIQNKGVEIALDARVIDKDFKWDIGGNISFNRNKVMKLYNGADILGGSVGVTLINDNANLLREGQPMSVFFGYVKDGYTDLGKEKYKDLNADGLINQLDKTIIGNPNPDFIYGLNSVMSYKGLELTLFLQGTQGNDLLNVSSINNTLDYGFGLNMPREVLYNHWSPTNPNAKYPVISRSNSYNYSDRLVEDGSYLRLRNIQLAYSLPLQKWRVNWMRTAQIYAGGQNLLTFTKYSWWDPETNSQGGANSIGQGIDHYSYPTSKAVTFGLRVGF</sequence>
<evidence type="ECO:0000256" key="3">
    <source>
        <dbReference type="ARBA" id="ARBA00022452"/>
    </source>
</evidence>
<reference evidence="10 11" key="2">
    <citation type="journal article" date="2012" name="Stand. Genomic Sci.">
        <title>Complete genome sequence of the aquatic bacterium Runella slithyformis type strain (LSU 4(T)).</title>
        <authorList>
            <person name="Copeland A."/>
            <person name="Zhang X."/>
            <person name="Misra M."/>
            <person name="Lapidus A."/>
            <person name="Nolan M."/>
            <person name="Lucas S."/>
            <person name="Deshpande S."/>
            <person name="Cheng J.F."/>
            <person name="Tapia R."/>
            <person name="Goodwin L.A."/>
            <person name="Pitluck S."/>
            <person name="Liolios K."/>
            <person name="Pagani I."/>
            <person name="Ivanova N."/>
            <person name="Mikhailova N."/>
            <person name="Pati A."/>
            <person name="Chen A."/>
            <person name="Palaniappan K."/>
            <person name="Land M."/>
            <person name="Hauser L."/>
            <person name="Pan C."/>
            <person name="Jeffries C.D."/>
            <person name="Detter J.C."/>
            <person name="Brambilla E.M."/>
            <person name="Rohde M."/>
            <person name="Djao O.D."/>
            <person name="Goker M."/>
            <person name="Sikorski J."/>
            <person name="Tindall B.J."/>
            <person name="Woyke T."/>
            <person name="Bristow J."/>
            <person name="Eisen J.A."/>
            <person name="Markowitz V."/>
            <person name="Hugenholtz P."/>
            <person name="Kyrpides N.C."/>
            <person name="Klenk H.P."/>
            <person name="Mavromatis K."/>
        </authorList>
    </citation>
    <scope>NUCLEOTIDE SEQUENCE [LARGE SCALE GENOMIC DNA]</scope>
    <source>
        <strain evidence="11">ATCC 29530 / DSM 19594 / LMG 11500 / NCIMB 11436 / LSU 4</strain>
    </source>
</reference>
<evidence type="ECO:0000256" key="5">
    <source>
        <dbReference type="ARBA" id="ARBA00023136"/>
    </source>
</evidence>
<dbReference type="SUPFAM" id="SSF56935">
    <property type="entry name" value="Porins"/>
    <property type="match status" value="1"/>
</dbReference>
<dbReference type="InterPro" id="IPR037066">
    <property type="entry name" value="Plug_dom_sf"/>
</dbReference>
<dbReference type="Pfam" id="PF07715">
    <property type="entry name" value="Plug"/>
    <property type="match status" value="1"/>
</dbReference>
<keyword evidence="4 7" id="KW-0812">Transmembrane</keyword>
<dbReference type="SUPFAM" id="SSF49464">
    <property type="entry name" value="Carboxypeptidase regulatory domain-like"/>
    <property type="match status" value="1"/>
</dbReference>
<geneLocation type="plasmid" evidence="10 11">
    <name>pRUNSL01</name>
</geneLocation>
<dbReference type="Pfam" id="PF13715">
    <property type="entry name" value="CarbopepD_reg_2"/>
    <property type="match status" value="1"/>
</dbReference>
<dbReference type="NCBIfam" id="TIGR04057">
    <property type="entry name" value="SusC_RagA_signa"/>
    <property type="match status" value="1"/>
</dbReference>
<keyword evidence="10" id="KW-0614">Plasmid</keyword>
<accession>A0A7U3ZRE3</accession>